<dbReference type="InterPro" id="IPR050126">
    <property type="entry name" value="Ap4A_hydrolase"/>
</dbReference>
<dbReference type="InterPro" id="IPR004843">
    <property type="entry name" value="Calcineurin-like_PHP"/>
</dbReference>
<dbReference type="InterPro" id="IPR029052">
    <property type="entry name" value="Metallo-depent_PP-like"/>
</dbReference>
<reference evidence="3" key="1">
    <citation type="journal article" date="2019" name="Int. J. Syst. Evol. Microbiol.">
        <title>The Global Catalogue of Microorganisms (GCM) 10K type strain sequencing project: providing services to taxonomists for standard genome sequencing and annotation.</title>
        <authorList>
            <consortium name="The Broad Institute Genomics Platform"/>
            <consortium name="The Broad Institute Genome Sequencing Center for Infectious Disease"/>
            <person name="Wu L."/>
            <person name="Ma J."/>
        </authorList>
    </citation>
    <scope>NUCLEOTIDE SEQUENCE [LARGE SCALE GENOMIC DNA]</scope>
    <source>
        <strain evidence="3">CCM 8937</strain>
    </source>
</reference>
<dbReference type="PANTHER" id="PTHR42850:SF4">
    <property type="entry name" value="ZINC-DEPENDENT ENDOPOLYPHOSPHATASE"/>
    <property type="match status" value="1"/>
</dbReference>
<protein>
    <submittedName>
        <fullName evidence="2">Metallophosphoesterase family protein</fullName>
    </submittedName>
</protein>
<dbReference type="Pfam" id="PF00149">
    <property type="entry name" value="Metallophos"/>
    <property type="match status" value="1"/>
</dbReference>
<dbReference type="PANTHER" id="PTHR42850">
    <property type="entry name" value="METALLOPHOSPHOESTERASE"/>
    <property type="match status" value="1"/>
</dbReference>
<keyword evidence="3" id="KW-1185">Reference proteome</keyword>
<comment type="caution">
    <text evidence="2">The sequence shown here is derived from an EMBL/GenBank/DDBJ whole genome shotgun (WGS) entry which is preliminary data.</text>
</comment>
<gene>
    <name evidence="2" type="ORF">ACFQ4R_09700</name>
</gene>
<evidence type="ECO:0000313" key="2">
    <source>
        <dbReference type="EMBL" id="MFD1411857.1"/>
    </source>
</evidence>
<dbReference type="EMBL" id="JBHTOH010000089">
    <property type="protein sequence ID" value="MFD1411857.1"/>
    <property type="molecule type" value="Genomic_DNA"/>
</dbReference>
<accession>A0ABW4BSA0</accession>
<dbReference type="SUPFAM" id="SSF56300">
    <property type="entry name" value="Metallo-dependent phosphatases"/>
    <property type="match status" value="1"/>
</dbReference>
<dbReference type="Gene3D" id="3.60.21.10">
    <property type="match status" value="1"/>
</dbReference>
<proteinExistence type="predicted"/>
<sequence length="273" mass="31725">MVFKTFSFYAMSDIHGNYDAFDRALRFVESHATLVLLGDYVDGGPSSRQVLEKLFQLDFDPTLSTIFLFGNHDEWFYQWLHTPELAPTAYASQIGWSTICSFFGPVELQTVLMATAQTGTPQTGYALNHVCEDELRRRILTNYPELMAWWTAKFEEKRYFETENQIFVHAGIAENLGEYWQYDSTDLFTKKYPATIGDFSKTIIAGHIHTEKITNDQHDFGRVYWDGHSHFYLDGHTSDSGIVPVLRYRSIIDRYDTFKQPVQNNQVKLCRFK</sequence>
<organism evidence="2 3">
    <name type="scientific">Lapidilactobacillus gannanensis</name>
    <dbReference type="NCBI Taxonomy" id="2486002"/>
    <lineage>
        <taxon>Bacteria</taxon>
        <taxon>Bacillati</taxon>
        <taxon>Bacillota</taxon>
        <taxon>Bacilli</taxon>
        <taxon>Lactobacillales</taxon>
        <taxon>Lactobacillaceae</taxon>
        <taxon>Lapidilactobacillus</taxon>
    </lineage>
</organism>
<name>A0ABW4BSA0_9LACO</name>
<evidence type="ECO:0000259" key="1">
    <source>
        <dbReference type="Pfam" id="PF00149"/>
    </source>
</evidence>
<feature type="domain" description="Calcineurin-like phosphoesterase" evidence="1">
    <location>
        <begin position="7"/>
        <end position="210"/>
    </location>
</feature>
<dbReference type="Proteomes" id="UP001597191">
    <property type="component" value="Unassembled WGS sequence"/>
</dbReference>
<dbReference type="RefSeq" id="WP_125649738.1">
    <property type="nucleotide sequence ID" value="NZ_JBHTOH010000089.1"/>
</dbReference>
<evidence type="ECO:0000313" key="3">
    <source>
        <dbReference type="Proteomes" id="UP001597191"/>
    </source>
</evidence>